<dbReference type="HOGENOM" id="CLU_2191077_0_0_2"/>
<evidence type="ECO:0000313" key="2">
    <source>
        <dbReference type="Proteomes" id="UP000005223"/>
    </source>
</evidence>
<dbReference type="Proteomes" id="UP000005223">
    <property type="component" value="Chromosome"/>
</dbReference>
<organism evidence="1 2">
    <name type="scientific">Methanothermobacter thermautotrophicus (strain ATCC 29096 / DSM 1053 / JCM 10044 / NBRC 100330 / Delta H)</name>
    <name type="common">Methanobacterium thermoautotrophicum</name>
    <dbReference type="NCBI Taxonomy" id="187420"/>
    <lineage>
        <taxon>Archaea</taxon>
        <taxon>Methanobacteriati</taxon>
        <taxon>Methanobacteriota</taxon>
        <taxon>Methanomada group</taxon>
        <taxon>Methanobacteria</taxon>
        <taxon>Methanobacteriales</taxon>
        <taxon>Methanobacteriaceae</taxon>
        <taxon>Methanothermobacter</taxon>
    </lineage>
</organism>
<sequence>MRDDYMRRIDALELQDKLIIIYKGMQQRRSFEKFFGKDRSMENDFLDRLLEMDAEDLIREAIVELEDLIGKKDSYSHDECSDPFECIVNRESVEYKCRRYGIPGPEGIKLEDVECILSRII</sequence>
<dbReference type="PaxDb" id="187420-MTH_1818"/>
<dbReference type="InParanoid" id="O27846"/>
<name>O27846_METTH</name>
<dbReference type="STRING" id="187420.MTH_1818"/>
<accession>O27846</accession>
<evidence type="ECO:0000313" key="1">
    <source>
        <dbReference type="EMBL" id="AAB86284.1"/>
    </source>
</evidence>
<proteinExistence type="predicted"/>
<keyword evidence="2" id="KW-1185">Reference proteome</keyword>
<reference evidence="1 2" key="1">
    <citation type="journal article" date="1997" name="J. Bacteriol.">
        <title>Complete genome sequence of Methanobacterium thermoautotrophicum deltaH: functional analysis and comparative genomics.</title>
        <authorList>
            <person name="Smith D.R."/>
            <person name="Doucette-Stamm L.A."/>
            <person name="Deloughery C."/>
            <person name="Lee H.-M."/>
            <person name="Dubois J."/>
            <person name="Aldredge T."/>
            <person name="Bashirzadeh R."/>
            <person name="Blakely D."/>
            <person name="Cook R."/>
            <person name="Gilbert K."/>
            <person name="Harrison D."/>
            <person name="Hoang L."/>
            <person name="Keagle P."/>
            <person name="Lumm W."/>
            <person name="Pothier B."/>
            <person name="Qiu D."/>
            <person name="Spadafora R."/>
            <person name="Vicare R."/>
            <person name="Wang Y."/>
            <person name="Wierzbowski J."/>
            <person name="Gibson R."/>
            <person name="Jiwani N."/>
            <person name="Caruso A."/>
            <person name="Bush D."/>
            <person name="Safer H."/>
            <person name="Patwell D."/>
            <person name="Prabhakar S."/>
            <person name="McDougall S."/>
            <person name="Shimer G."/>
            <person name="Goyal A."/>
            <person name="Pietrovski S."/>
            <person name="Church G.M."/>
            <person name="Daniels C.J."/>
            <person name="Mao J.-i."/>
            <person name="Rice P."/>
            <person name="Nolling J."/>
            <person name="Reeve J.N."/>
        </authorList>
    </citation>
    <scope>NUCLEOTIDE SEQUENCE [LARGE SCALE GENOMIC DNA]</scope>
    <source>
        <strain evidence="2">ATCC 29096 / DSM 1053 / JCM 10044 / NBRC 100330 / Delta H</strain>
    </source>
</reference>
<dbReference type="KEGG" id="mth:MTH_1818"/>
<protein>
    <submittedName>
        <fullName evidence="1">Uncharacterized protein</fullName>
    </submittedName>
</protein>
<dbReference type="EnsemblBacteria" id="AAB86284">
    <property type="protein sequence ID" value="AAB86284"/>
    <property type="gene ID" value="MTH_1818"/>
</dbReference>
<dbReference type="AlphaFoldDB" id="O27846"/>
<gene>
    <name evidence="1" type="ordered locus">MTH_1818</name>
</gene>
<dbReference type="PIR" id="A69110">
    <property type="entry name" value="A69110"/>
</dbReference>
<dbReference type="EMBL" id="AE000666">
    <property type="protein sequence ID" value="AAB86284.1"/>
    <property type="molecule type" value="Genomic_DNA"/>
</dbReference>